<feature type="transmembrane region" description="Helical" evidence="8">
    <location>
        <begin position="302"/>
        <end position="325"/>
    </location>
</feature>
<evidence type="ECO:0000313" key="9">
    <source>
        <dbReference type="EMBL" id="TFU24046.1"/>
    </source>
</evidence>
<evidence type="ECO:0000256" key="7">
    <source>
        <dbReference type="ARBA" id="ARBA00023136"/>
    </source>
</evidence>
<name>A0A4Y9F758_9MICC</name>
<dbReference type="RefSeq" id="WP_135011234.1">
    <property type="nucleotide sequence ID" value="NZ_JADGLK010000003.1"/>
</dbReference>
<dbReference type="STRING" id="85336.A7979_08660"/>
<organism evidence="9 10">
    <name type="scientific">Rothia nasimurium</name>
    <dbReference type="NCBI Taxonomy" id="85336"/>
    <lineage>
        <taxon>Bacteria</taxon>
        <taxon>Bacillati</taxon>
        <taxon>Actinomycetota</taxon>
        <taxon>Actinomycetes</taxon>
        <taxon>Micrococcales</taxon>
        <taxon>Micrococcaceae</taxon>
        <taxon>Rothia</taxon>
    </lineage>
</organism>
<accession>A0A4Y9F758</accession>
<feature type="transmembrane region" description="Helical" evidence="8">
    <location>
        <begin position="173"/>
        <end position="192"/>
    </location>
</feature>
<evidence type="ECO:0000256" key="8">
    <source>
        <dbReference type="SAM" id="Phobius"/>
    </source>
</evidence>
<sequence length="356" mass="36010">MPTLPGTQPRGAAQSATHTVASVRARARRRPALAIIGLTLTLIAVCAVRVLLGSYTVTIPDFFTILGGGTIETAKGARYIVMEEKLPRAVLGALAGAAFGLGGAIFQLLLRNPIASPDIIGVSNGAALGAVIGIVFLGLGGLPLTLLAIAVALLVALVIMALSAGDGGAGNRFILVGLGISALASALMQYLLSRTSTTSAQTLTHWLAGSLSTANWDRISLLALLLLPLLLPLILFARPLHATAVGEELALGLGVPTRAVRTSFIALGVLLVAVATAATGPLSFVAFMAGPITRALTGGRHNLTAAALTGASLVVLADFIGSNLIPGGINLPAGVLTGAFGAPALIWLLTRSPERS</sequence>
<dbReference type="Pfam" id="PF01032">
    <property type="entry name" value="FecCD"/>
    <property type="match status" value="1"/>
</dbReference>
<feature type="transmembrane region" description="Helical" evidence="8">
    <location>
        <begin position="264"/>
        <end position="290"/>
    </location>
</feature>
<dbReference type="EMBL" id="SPQC01000003">
    <property type="protein sequence ID" value="TFU24046.1"/>
    <property type="molecule type" value="Genomic_DNA"/>
</dbReference>
<dbReference type="SUPFAM" id="SSF81345">
    <property type="entry name" value="ABC transporter involved in vitamin B12 uptake, BtuC"/>
    <property type="match status" value="1"/>
</dbReference>
<feature type="transmembrane region" description="Helical" evidence="8">
    <location>
        <begin position="131"/>
        <end position="161"/>
    </location>
</feature>
<dbReference type="InterPro" id="IPR037294">
    <property type="entry name" value="ABC_BtuC-like"/>
</dbReference>
<feature type="transmembrane region" description="Helical" evidence="8">
    <location>
        <begin position="219"/>
        <end position="237"/>
    </location>
</feature>
<dbReference type="GO" id="GO:0005886">
    <property type="term" value="C:plasma membrane"/>
    <property type="evidence" value="ECO:0007669"/>
    <property type="project" value="UniProtKB-SubCell"/>
</dbReference>
<comment type="subcellular location">
    <subcellularLocation>
        <location evidence="1">Cell membrane</location>
        <topology evidence="1">Multi-pass membrane protein</topology>
    </subcellularLocation>
</comment>
<dbReference type="Gene3D" id="1.10.3470.10">
    <property type="entry name" value="ABC transporter involved in vitamin B12 uptake, BtuC"/>
    <property type="match status" value="1"/>
</dbReference>
<evidence type="ECO:0000256" key="3">
    <source>
        <dbReference type="ARBA" id="ARBA00022448"/>
    </source>
</evidence>
<protein>
    <submittedName>
        <fullName evidence="9">Iron ABC transporter permease</fullName>
    </submittedName>
</protein>
<dbReference type="AlphaFoldDB" id="A0A4Y9F758"/>
<comment type="caution">
    <text evidence="9">The sequence shown here is derived from an EMBL/GenBank/DDBJ whole genome shotgun (WGS) entry which is preliminary data.</text>
</comment>
<evidence type="ECO:0000256" key="4">
    <source>
        <dbReference type="ARBA" id="ARBA00022475"/>
    </source>
</evidence>
<evidence type="ECO:0000256" key="6">
    <source>
        <dbReference type="ARBA" id="ARBA00022989"/>
    </source>
</evidence>
<feature type="transmembrane region" description="Helical" evidence="8">
    <location>
        <begin position="89"/>
        <end position="110"/>
    </location>
</feature>
<keyword evidence="5 8" id="KW-0812">Transmembrane</keyword>
<evidence type="ECO:0000313" key="10">
    <source>
        <dbReference type="Proteomes" id="UP000297951"/>
    </source>
</evidence>
<dbReference type="GO" id="GO:0033214">
    <property type="term" value="P:siderophore-iron import into cell"/>
    <property type="evidence" value="ECO:0007669"/>
    <property type="project" value="TreeGrafter"/>
</dbReference>
<feature type="transmembrane region" description="Helical" evidence="8">
    <location>
        <begin position="32"/>
        <end position="52"/>
    </location>
</feature>
<feature type="transmembrane region" description="Helical" evidence="8">
    <location>
        <begin position="331"/>
        <end position="350"/>
    </location>
</feature>
<evidence type="ECO:0000256" key="1">
    <source>
        <dbReference type="ARBA" id="ARBA00004651"/>
    </source>
</evidence>
<proteinExistence type="inferred from homology"/>
<keyword evidence="4" id="KW-1003">Cell membrane</keyword>
<dbReference type="OrthoDB" id="4455417at2"/>
<gene>
    <name evidence="9" type="ORF">E4U03_01540</name>
</gene>
<dbReference type="CDD" id="cd06550">
    <property type="entry name" value="TM_ABC_iron-siderophores_like"/>
    <property type="match status" value="1"/>
</dbReference>
<keyword evidence="6 8" id="KW-1133">Transmembrane helix</keyword>
<keyword evidence="3" id="KW-0813">Transport</keyword>
<comment type="similarity">
    <text evidence="2">Belongs to the binding-protein-dependent transport system permease family. FecCD subfamily.</text>
</comment>
<dbReference type="Proteomes" id="UP000297951">
    <property type="component" value="Unassembled WGS sequence"/>
</dbReference>
<dbReference type="PANTHER" id="PTHR30472">
    <property type="entry name" value="FERRIC ENTEROBACTIN TRANSPORT SYSTEM PERMEASE PROTEIN"/>
    <property type="match status" value="1"/>
</dbReference>
<keyword evidence="7 8" id="KW-0472">Membrane</keyword>
<evidence type="ECO:0000256" key="2">
    <source>
        <dbReference type="ARBA" id="ARBA00007935"/>
    </source>
</evidence>
<dbReference type="PANTHER" id="PTHR30472:SF24">
    <property type="entry name" value="FERRIC ENTEROBACTIN TRANSPORT SYSTEM PERMEASE PROTEIN FEPG"/>
    <property type="match status" value="1"/>
</dbReference>
<dbReference type="GO" id="GO:0022857">
    <property type="term" value="F:transmembrane transporter activity"/>
    <property type="evidence" value="ECO:0007669"/>
    <property type="project" value="InterPro"/>
</dbReference>
<evidence type="ECO:0000256" key="5">
    <source>
        <dbReference type="ARBA" id="ARBA00022692"/>
    </source>
</evidence>
<reference evidence="9 10" key="1">
    <citation type="submission" date="2019-03" db="EMBL/GenBank/DDBJ databases">
        <title>Diversity of the mouse oral microbiome.</title>
        <authorList>
            <person name="Joseph S."/>
            <person name="Aduse-Opoku J."/>
            <person name="Curtis M."/>
            <person name="Wade W."/>
            <person name="Hashim A."/>
        </authorList>
    </citation>
    <scope>NUCLEOTIDE SEQUENCE [LARGE SCALE GENOMIC DNA]</scope>
    <source>
        <strain evidence="10">irhom_31</strain>
    </source>
</reference>
<dbReference type="InterPro" id="IPR000522">
    <property type="entry name" value="ABC_transptr_permease_BtuC"/>
</dbReference>